<dbReference type="SUPFAM" id="SSF53448">
    <property type="entry name" value="Nucleotide-diphospho-sugar transferases"/>
    <property type="match status" value="1"/>
</dbReference>
<dbReference type="GO" id="GO:0016758">
    <property type="term" value="F:hexosyltransferase activity"/>
    <property type="evidence" value="ECO:0007669"/>
    <property type="project" value="UniProtKB-ARBA"/>
</dbReference>
<keyword evidence="3" id="KW-1185">Reference proteome</keyword>
<feature type="domain" description="Glycosyltransferase 2-like" evidence="1">
    <location>
        <begin position="6"/>
        <end position="180"/>
    </location>
</feature>
<dbReference type="RefSeq" id="WP_262431037.1">
    <property type="nucleotide sequence ID" value="NZ_JACRTE010000001.1"/>
</dbReference>
<protein>
    <submittedName>
        <fullName evidence="2">Glycosyltransferase family 2 protein</fullName>
    </submittedName>
</protein>
<dbReference type="Pfam" id="PF00535">
    <property type="entry name" value="Glycos_transf_2"/>
    <property type="match status" value="1"/>
</dbReference>
<comment type="caution">
    <text evidence="2">The sequence shown here is derived from an EMBL/GenBank/DDBJ whole genome shotgun (WGS) entry which is preliminary data.</text>
</comment>
<sequence>MGIKLSIGIAVYNIREDFLRACVESVCKMCGDDAEIIIIDDCSTYNCSEIVSEYAQSDGRIRLLRFGRNRGISAVRNKIISLARGEWILFVDGDDMLIGNVSKIMQNFDLQNSDVVTFGISRQENEIADCGASIFHLSQKDVHALSVSALVRYDAYKGFLPDLNLHPCTVCACAYRRSYLTDNGFLFDENLRIAEDSVFNTNVFLKKPRYAHIPNTVYFYRLNPQSVMNRYNPKVKKWSDDYLNVTEEILNKNFCSEKNVRGYFWIYRVGGALYDIFERDIFHHDNKKSAKVRKAEFLSVVSDEIYSPAMNGANADMCKYPNLRLILKLAEKKRFSLIDFAFSHRFVFVLYGGISRRLRDLTERKVFKK</sequence>
<dbReference type="InterPro" id="IPR001173">
    <property type="entry name" value="Glyco_trans_2-like"/>
</dbReference>
<dbReference type="AlphaFoldDB" id="A0A926FAW7"/>
<dbReference type="Proteomes" id="UP000647416">
    <property type="component" value="Unassembled WGS sequence"/>
</dbReference>
<evidence type="ECO:0000313" key="2">
    <source>
        <dbReference type="EMBL" id="MBC8595312.1"/>
    </source>
</evidence>
<evidence type="ECO:0000313" key="3">
    <source>
        <dbReference type="Proteomes" id="UP000647416"/>
    </source>
</evidence>
<accession>A0A926FAW7</accession>
<dbReference type="PANTHER" id="PTHR22916:SF3">
    <property type="entry name" value="UDP-GLCNAC:BETAGAL BETA-1,3-N-ACETYLGLUCOSAMINYLTRANSFERASE-LIKE PROTEIN 1"/>
    <property type="match status" value="1"/>
</dbReference>
<dbReference type="InterPro" id="IPR029044">
    <property type="entry name" value="Nucleotide-diphossugar_trans"/>
</dbReference>
<gene>
    <name evidence="2" type="ORF">H8706_00285</name>
</gene>
<dbReference type="EMBL" id="JACRTE010000001">
    <property type="protein sequence ID" value="MBC8595312.1"/>
    <property type="molecule type" value="Genomic_DNA"/>
</dbReference>
<evidence type="ECO:0000259" key="1">
    <source>
        <dbReference type="Pfam" id="PF00535"/>
    </source>
</evidence>
<name>A0A926FAW7_9FIRM</name>
<dbReference type="PANTHER" id="PTHR22916">
    <property type="entry name" value="GLYCOSYLTRANSFERASE"/>
    <property type="match status" value="1"/>
</dbReference>
<organism evidence="2 3">
    <name type="scientific">Qingrenia yutianensis</name>
    <dbReference type="NCBI Taxonomy" id="2763676"/>
    <lineage>
        <taxon>Bacteria</taxon>
        <taxon>Bacillati</taxon>
        <taxon>Bacillota</taxon>
        <taxon>Clostridia</taxon>
        <taxon>Eubacteriales</taxon>
        <taxon>Oscillospiraceae</taxon>
        <taxon>Qingrenia</taxon>
    </lineage>
</organism>
<reference evidence="2" key="1">
    <citation type="submission" date="2020-08" db="EMBL/GenBank/DDBJ databases">
        <title>Genome public.</title>
        <authorList>
            <person name="Liu C."/>
            <person name="Sun Q."/>
        </authorList>
    </citation>
    <scope>NUCLEOTIDE SEQUENCE</scope>
    <source>
        <strain evidence="2">NSJ-50</strain>
    </source>
</reference>
<dbReference type="Gene3D" id="3.90.550.10">
    <property type="entry name" value="Spore Coat Polysaccharide Biosynthesis Protein SpsA, Chain A"/>
    <property type="match status" value="1"/>
</dbReference>
<proteinExistence type="predicted"/>